<dbReference type="PANTHER" id="PTHR35532">
    <property type="entry name" value="SIMILAR TO POLYHYDROXYALKANOATE DEPOLYMERASE"/>
    <property type="match status" value="1"/>
</dbReference>
<evidence type="ECO:0000313" key="2">
    <source>
        <dbReference type="EMBL" id="HJB37079.1"/>
    </source>
</evidence>
<evidence type="ECO:0000313" key="3">
    <source>
        <dbReference type="Proteomes" id="UP000824214"/>
    </source>
</evidence>
<dbReference type="PANTHER" id="PTHR35532:SF5">
    <property type="entry name" value="CARBOHYDRATE-BINDING DOMAIN-CONTAINING PROTEIN"/>
    <property type="match status" value="1"/>
</dbReference>
<dbReference type="Gene3D" id="3.10.620.30">
    <property type="match status" value="1"/>
</dbReference>
<organism evidence="2 3">
    <name type="scientific">Candidatus Acutalibacter ornithocaccae</name>
    <dbReference type="NCBI Taxonomy" id="2838416"/>
    <lineage>
        <taxon>Bacteria</taxon>
        <taxon>Bacillati</taxon>
        <taxon>Bacillota</taxon>
        <taxon>Clostridia</taxon>
        <taxon>Eubacteriales</taxon>
        <taxon>Acutalibacteraceae</taxon>
        <taxon>Acutalibacter</taxon>
    </lineage>
</organism>
<dbReference type="InterPro" id="IPR038765">
    <property type="entry name" value="Papain-like_cys_pep_sf"/>
</dbReference>
<dbReference type="EMBL" id="DWXZ01000058">
    <property type="protein sequence ID" value="HJB37079.1"/>
    <property type="molecule type" value="Genomic_DNA"/>
</dbReference>
<accession>A0A9D2LXY5</accession>
<comment type="caution">
    <text evidence="2">The sequence shown here is derived from an EMBL/GenBank/DDBJ whole genome shotgun (WGS) entry which is preliminary data.</text>
</comment>
<evidence type="ECO:0000259" key="1">
    <source>
        <dbReference type="SMART" id="SM00460"/>
    </source>
</evidence>
<protein>
    <submittedName>
        <fullName evidence="2">Transglutaminase-like domain-containing protein</fullName>
    </submittedName>
</protein>
<dbReference type="InterPro" id="IPR002931">
    <property type="entry name" value="Transglutaminase-like"/>
</dbReference>
<dbReference type="Proteomes" id="UP000824214">
    <property type="component" value="Unassembled WGS sequence"/>
</dbReference>
<reference evidence="2" key="2">
    <citation type="submission" date="2021-04" db="EMBL/GenBank/DDBJ databases">
        <authorList>
            <person name="Gilroy R."/>
        </authorList>
    </citation>
    <scope>NUCLEOTIDE SEQUENCE</scope>
    <source>
        <strain evidence="2">ChiBcolR8-3208</strain>
    </source>
</reference>
<proteinExistence type="predicted"/>
<sequence length="831" mass="90600">MMTWSPELLEYTRGRLLAREAAFGPRREEVSAALAACAGEERPLLAYYYATLPLTDVGDYSPAYFLSVARQALAVREEFPWCQALAEHRFLKDVAYPRVNTEELAPCRALFHDALAPRVRGLSLEEAILEVNRWCAEEATYRSTDGRTASPLQVYQRGFGRCGEESTFLVTALRSVGIAARQVYVPWWSHCDDNHAWVEAFDGQGWRYLGACEPEPQLDRGWFTHAAARAVMVHTRAFVQGSREEVAFLFPETDPVDWDIQEGVAVENITARYGDTKRLTVQVAGPDGAPAAGAWVSLSVLNMAAPREIARRQADSQGRVTLGLGKGSVLATAWEEASPGLLAECLVAPEDTQAALVLGQGLAAAGEWDFLPPADAGLTVPALSPSQEEARRACLDRAAALREEKRLAREKARPAPPAGEGARVWQSLTEKDREGELSPQLLEDALAAFAWEGQYPAKAFQEGLLSPRVALEVLTPWRRLLEGRFSPQEREAARQEPSRLWQWAQAAAPVDKDCYAALWGTPQGMLQVGASTSQGQQVLFCAACRALGIPAKLVDGVPQVWRGEGFSPLWGQAPTAALTVTAPAGQEALEAQNYTLSRREAGGYLPLTTGGVPAGETRQLLLPPGAYRLWTVNRLPGGGLLARWEDFSLAPSAAREVALAFREGDVQDMLERCPLPGFTLAGEDGALWEGKELLEKAPLSVLCFLEVNREPTEHLLGELRDAAAALQQAGMPLYLALPSLSHRDDPTLRKALAALPWATVCQCDFSTVIPALGRRLYLDPDRLPLAILANQRGEGLYGCCGYNVGTAQLLLRLAAALKNLEQSAETCYNIE</sequence>
<feature type="domain" description="Transglutaminase-like" evidence="1">
    <location>
        <begin position="154"/>
        <end position="213"/>
    </location>
</feature>
<dbReference type="SUPFAM" id="SSF54001">
    <property type="entry name" value="Cysteine proteinases"/>
    <property type="match status" value="1"/>
</dbReference>
<reference evidence="2" key="1">
    <citation type="journal article" date="2021" name="PeerJ">
        <title>Extensive microbial diversity within the chicken gut microbiome revealed by metagenomics and culture.</title>
        <authorList>
            <person name="Gilroy R."/>
            <person name="Ravi A."/>
            <person name="Getino M."/>
            <person name="Pursley I."/>
            <person name="Horton D.L."/>
            <person name="Alikhan N.F."/>
            <person name="Baker D."/>
            <person name="Gharbi K."/>
            <person name="Hall N."/>
            <person name="Watson M."/>
            <person name="Adriaenssens E.M."/>
            <person name="Foster-Nyarko E."/>
            <person name="Jarju S."/>
            <person name="Secka A."/>
            <person name="Antonio M."/>
            <person name="Oren A."/>
            <person name="Chaudhuri R.R."/>
            <person name="La Ragione R."/>
            <person name="Hildebrand F."/>
            <person name="Pallen M.J."/>
        </authorList>
    </citation>
    <scope>NUCLEOTIDE SEQUENCE</scope>
    <source>
        <strain evidence="2">ChiBcolR8-3208</strain>
    </source>
</reference>
<dbReference type="Gene3D" id="2.60.40.1120">
    <property type="entry name" value="Carboxypeptidase-like, regulatory domain"/>
    <property type="match status" value="1"/>
</dbReference>
<name>A0A9D2LXY5_9FIRM</name>
<gene>
    <name evidence="2" type="ORF">H9942_03295</name>
</gene>
<dbReference type="SMART" id="SM00460">
    <property type="entry name" value="TGc"/>
    <property type="match status" value="2"/>
</dbReference>
<dbReference type="AlphaFoldDB" id="A0A9D2LXY5"/>
<feature type="domain" description="Transglutaminase-like" evidence="1">
    <location>
        <begin position="525"/>
        <end position="568"/>
    </location>
</feature>
<dbReference type="Pfam" id="PF01841">
    <property type="entry name" value="Transglut_core"/>
    <property type="match status" value="1"/>
</dbReference>